<protein>
    <submittedName>
        <fullName evidence="1">Uncharacterized protein</fullName>
    </submittedName>
</protein>
<organism evidence="1 2">
    <name type="scientific">Dermatophagoides farinae</name>
    <name type="common">American house dust mite</name>
    <dbReference type="NCBI Taxonomy" id="6954"/>
    <lineage>
        <taxon>Eukaryota</taxon>
        <taxon>Metazoa</taxon>
        <taxon>Ecdysozoa</taxon>
        <taxon>Arthropoda</taxon>
        <taxon>Chelicerata</taxon>
        <taxon>Arachnida</taxon>
        <taxon>Acari</taxon>
        <taxon>Acariformes</taxon>
        <taxon>Sarcoptiformes</taxon>
        <taxon>Astigmata</taxon>
        <taxon>Psoroptidia</taxon>
        <taxon>Analgoidea</taxon>
        <taxon>Pyroglyphidae</taxon>
        <taxon>Dermatophagoidinae</taxon>
        <taxon>Dermatophagoides</taxon>
    </lineage>
</organism>
<dbReference type="AlphaFoldDB" id="A0A922L2Q9"/>
<dbReference type="Proteomes" id="UP000790347">
    <property type="component" value="Unassembled WGS sequence"/>
</dbReference>
<dbReference type="EMBL" id="ASGP02000003">
    <property type="protein sequence ID" value="KAH9515801.1"/>
    <property type="molecule type" value="Genomic_DNA"/>
</dbReference>
<accession>A0A922L2Q9</accession>
<gene>
    <name evidence="1" type="ORF">DERF_006576</name>
</gene>
<evidence type="ECO:0000313" key="2">
    <source>
        <dbReference type="Proteomes" id="UP000790347"/>
    </source>
</evidence>
<keyword evidence="2" id="KW-1185">Reference proteome</keyword>
<reference evidence="1" key="1">
    <citation type="submission" date="2013-05" db="EMBL/GenBank/DDBJ databases">
        <authorList>
            <person name="Yim A.K.Y."/>
            <person name="Chan T.F."/>
            <person name="Ji K.M."/>
            <person name="Liu X.Y."/>
            <person name="Zhou J.W."/>
            <person name="Li R.Q."/>
            <person name="Yang K.Y."/>
            <person name="Li J."/>
            <person name="Li M."/>
            <person name="Law P.T.W."/>
            <person name="Wu Y.L."/>
            <person name="Cai Z.L."/>
            <person name="Qin H."/>
            <person name="Bao Y."/>
            <person name="Leung R.K.K."/>
            <person name="Ng P.K.S."/>
            <person name="Zou J."/>
            <person name="Zhong X.J."/>
            <person name="Ran P.X."/>
            <person name="Zhong N.S."/>
            <person name="Liu Z.G."/>
            <person name="Tsui S.K.W."/>
        </authorList>
    </citation>
    <scope>NUCLEOTIDE SEQUENCE</scope>
    <source>
        <strain evidence="1">Derf</strain>
        <tissue evidence="1">Whole organism</tissue>
    </source>
</reference>
<proteinExistence type="predicted"/>
<reference evidence="1" key="2">
    <citation type="journal article" date="2022" name="Res Sq">
        <title>Comparative Genomics Reveals Insights into the Divergent Evolution of Astigmatic Mites and Household Pest Adaptations.</title>
        <authorList>
            <person name="Xiong Q."/>
            <person name="Wan A.T.-Y."/>
            <person name="Liu X.-Y."/>
            <person name="Fung C.S.-H."/>
            <person name="Xiao X."/>
            <person name="Malainual N."/>
            <person name="Hou J."/>
            <person name="Wang L."/>
            <person name="Wang M."/>
            <person name="Yang K."/>
            <person name="Cui Y."/>
            <person name="Leung E."/>
            <person name="Nong W."/>
            <person name="Shin S.-K."/>
            <person name="Au S."/>
            <person name="Jeong K.Y."/>
            <person name="Chew F.T."/>
            <person name="Hui J."/>
            <person name="Leung T.F."/>
            <person name="Tungtrongchitr A."/>
            <person name="Zhong N."/>
            <person name="Liu Z."/>
            <person name="Tsui S."/>
        </authorList>
    </citation>
    <scope>NUCLEOTIDE SEQUENCE</scope>
    <source>
        <strain evidence="1">Derf</strain>
        <tissue evidence="1">Whole organism</tissue>
    </source>
</reference>
<comment type="caution">
    <text evidence="1">The sequence shown here is derived from an EMBL/GenBank/DDBJ whole genome shotgun (WGS) entry which is preliminary data.</text>
</comment>
<sequence length="62" mass="7118">MNGILILCYTQFVVLNCIDFCLLLFDSIPDIVKRSFHHILPLLKLMAILRCSLTIPLFSSYS</sequence>
<name>A0A922L2Q9_DERFA</name>
<evidence type="ECO:0000313" key="1">
    <source>
        <dbReference type="EMBL" id="KAH9515801.1"/>
    </source>
</evidence>